<dbReference type="EMBL" id="FQUS01000013">
    <property type="protein sequence ID" value="SHF81482.1"/>
    <property type="molecule type" value="Genomic_DNA"/>
</dbReference>
<dbReference type="STRING" id="1194090.SAMN05443144_113133"/>
<name>A0A1M5ER41_9BACT</name>
<proteinExistence type="predicted"/>
<dbReference type="PROSITE" id="PS51257">
    <property type="entry name" value="PROKAR_LIPOPROTEIN"/>
    <property type="match status" value="1"/>
</dbReference>
<gene>
    <name evidence="1" type="ORF">SAMN05443144_113133</name>
</gene>
<accession>A0A1M5ER41</accession>
<dbReference type="OrthoDB" id="7554093at2"/>
<dbReference type="RefSeq" id="WP_073065018.1">
    <property type="nucleotide sequence ID" value="NZ_FQUS01000013.1"/>
</dbReference>
<keyword evidence="2" id="KW-1185">Reference proteome</keyword>
<dbReference type="AlphaFoldDB" id="A0A1M5ER41"/>
<dbReference type="Proteomes" id="UP000184041">
    <property type="component" value="Unassembled WGS sequence"/>
</dbReference>
<reference evidence="1 2" key="1">
    <citation type="submission" date="2016-11" db="EMBL/GenBank/DDBJ databases">
        <authorList>
            <person name="Jaros S."/>
            <person name="Januszkiewicz K."/>
            <person name="Wedrychowicz H."/>
        </authorList>
    </citation>
    <scope>NUCLEOTIDE SEQUENCE [LARGE SCALE GENOMIC DNA]</scope>
    <source>
        <strain evidence="1 2">DSM 21986</strain>
    </source>
</reference>
<sequence length="184" mass="20999">MEYRLCKSFIFLLFLIIVGCLGSDDLQTSKWQLVYQNDFNGNRLSGSIRDLVNAMKKGSPVRVSWGGTEEDGSSWIEFAEPVFTTVMNDTVVVVQFPLSFIQTHYTDPDKAFLQTDPPTGWRAIMSTTGSYHQFHYDFASRRIKREIYSRTNMSWFALTSSKDIHSVPDLAPENAFKLDSTVTK</sequence>
<protein>
    <submittedName>
        <fullName evidence="1">Uncharacterized protein</fullName>
    </submittedName>
</protein>
<evidence type="ECO:0000313" key="2">
    <source>
        <dbReference type="Proteomes" id="UP000184041"/>
    </source>
</evidence>
<evidence type="ECO:0000313" key="1">
    <source>
        <dbReference type="EMBL" id="SHF81482.1"/>
    </source>
</evidence>
<organism evidence="1 2">
    <name type="scientific">Fodinibius roseus</name>
    <dbReference type="NCBI Taxonomy" id="1194090"/>
    <lineage>
        <taxon>Bacteria</taxon>
        <taxon>Pseudomonadati</taxon>
        <taxon>Balneolota</taxon>
        <taxon>Balneolia</taxon>
        <taxon>Balneolales</taxon>
        <taxon>Balneolaceae</taxon>
        <taxon>Fodinibius</taxon>
    </lineage>
</organism>